<proteinExistence type="inferred from homology"/>
<sequence>MGDGVPTACGHLEWRHPSLQRKWLASSDMAGTLPGNRPIAHMTTEARISEILADGDPVAMDALIPQVYATLRQLAHRQRAYEAAHTLQTTALVNEACLKLLDSSGTTFADQAHLYAYMSRTMRHLLIDRARRKMAQKRQAPEMTEGVSPSNIIDVLALDEALTKLAALDERLARVAELRLFAELSSPEIADAIGVNARTVERDWLKARTFLAACLAPEV</sequence>
<dbReference type="InterPro" id="IPR039425">
    <property type="entry name" value="RNA_pol_sigma-70-like"/>
</dbReference>
<dbReference type="SUPFAM" id="SSF88659">
    <property type="entry name" value="Sigma3 and sigma4 domains of RNA polymerase sigma factors"/>
    <property type="match status" value="1"/>
</dbReference>
<dbReference type="Gene3D" id="1.10.1740.10">
    <property type="match status" value="1"/>
</dbReference>
<dbReference type="InterPro" id="IPR014284">
    <property type="entry name" value="RNA_pol_sigma-70_dom"/>
</dbReference>
<evidence type="ECO:0000256" key="3">
    <source>
        <dbReference type="ARBA" id="ARBA00023082"/>
    </source>
</evidence>
<dbReference type="NCBIfam" id="TIGR02999">
    <property type="entry name" value="Sig-70_X6"/>
    <property type="match status" value="1"/>
</dbReference>
<comment type="similarity">
    <text evidence="1">Belongs to the sigma-70 factor family. ECF subfamily.</text>
</comment>
<organism evidence="6 9">
    <name type="scientific">Rhodanobacter hydrolyticus</name>
    <dbReference type="NCBI Taxonomy" id="2250595"/>
    <lineage>
        <taxon>Bacteria</taxon>
        <taxon>Pseudomonadati</taxon>
        <taxon>Pseudomonadota</taxon>
        <taxon>Gammaproteobacteria</taxon>
        <taxon>Lysobacterales</taxon>
        <taxon>Rhodanobacteraceae</taxon>
        <taxon>Rhodanobacter</taxon>
    </lineage>
</organism>
<evidence type="ECO:0000259" key="5">
    <source>
        <dbReference type="Pfam" id="PF07638"/>
    </source>
</evidence>
<dbReference type="EMBL" id="JADIKK010000008">
    <property type="protein sequence ID" value="MFK2879802.1"/>
    <property type="molecule type" value="Genomic_DNA"/>
</dbReference>
<accession>A0ABW8J0P4</accession>
<name>A0ABW8J0P4_9GAMM</name>
<keyword evidence="9" id="KW-1185">Reference proteome</keyword>
<evidence type="ECO:0000256" key="4">
    <source>
        <dbReference type="ARBA" id="ARBA00023163"/>
    </source>
</evidence>
<comment type="caution">
    <text evidence="6">The sequence shown here is derived from an EMBL/GenBank/DDBJ whole genome shotgun (WGS) entry which is preliminary data.</text>
</comment>
<dbReference type="InterPro" id="IPR013324">
    <property type="entry name" value="RNA_pol_sigma_r3/r4-like"/>
</dbReference>
<dbReference type="EMBL" id="JADIKK010000008">
    <property type="protein sequence ID" value="MFK2876237.1"/>
    <property type="molecule type" value="Genomic_DNA"/>
</dbReference>
<dbReference type="EMBL" id="JADIKK010000007">
    <property type="protein sequence ID" value="MFK2875783.1"/>
    <property type="molecule type" value="Genomic_DNA"/>
</dbReference>
<dbReference type="InterPro" id="IPR011517">
    <property type="entry name" value="RNA_pol_sigma70_ECF-like"/>
</dbReference>
<dbReference type="Pfam" id="PF07638">
    <property type="entry name" value="Sigma70_ECF"/>
    <property type="match status" value="1"/>
</dbReference>
<dbReference type="InterPro" id="IPR036388">
    <property type="entry name" value="WH-like_DNA-bd_sf"/>
</dbReference>
<evidence type="ECO:0000313" key="9">
    <source>
        <dbReference type="Proteomes" id="UP001620339"/>
    </source>
</evidence>
<dbReference type="NCBIfam" id="TIGR02937">
    <property type="entry name" value="sigma70-ECF"/>
    <property type="match status" value="1"/>
</dbReference>
<dbReference type="SUPFAM" id="SSF88946">
    <property type="entry name" value="Sigma2 domain of RNA polymerase sigma factors"/>
    <property type="match status" value="1"/>
</dbReference>
<protein>
    <submittedName>
        <fullName evidence="6">Sigma-70 family RNA polymerase sigma factor</fullName>
    </submittedName>
</protein>
<evidence type="ECO:0000256" key="1">
    <source>
        <dbReference type="ARBA" id="ARBA00010641"/>
    </source>
</evidence>
<keyword evidence="4" id="KW-0804">Transcription</keyword>
<feature type="domain" description="RNA polymerase sigma-70 ECF-like HTH" evidence="5">
    <location>
        <begin position="50"/>
        <end position="213"/>
    </location>
</feature>
<keyword evidence="3" id="KW-0731">Sigma factor</keyword>
<reference evidence="6 9" key="1">
    <citation type="submission" date="2020-10" db="EMBL/GenBank/DDBJ databases">
        <title>Phylogeny of dyella-like bacteria.</title>
        <authorList>
            <person name="Fu J."/>
        </authorList>
    </citation>
    <scope>NUCLEOTIDE SEQUENCE [LARGE SCALE GENOMIC DNA]</scope>
    <source>
        <strain evidence="6 9">KACC 19113</strain>
    </source>
</reference>
<dbReference type="Gene3D" id="1.10.10.10">
    <property type="entry name" value="Winged helix-like DNA-binding domain superfamily/Winged helix DNA-binding domain"/>
    <property type="match status" value="1"/>
</dbReference>
<dbReference type="Proteomes" id="UP001620339">
    <property type="component" value="Unassembled WGS sequence"/>
</dbReference>
<keyword evidence="2" id="KW-0805">Transcription regulation</keyword>
<evidence type="ECO:0000313" key="6">
    <source>
        <dbReference type="EMBL" id="MFK2875783.1"/>
    </source>
</evidence>
<dbReference type="PANTHER" id="PTHR43133">
    <property type="entry name" value="RNA POLYMERASE ECF-TYPE SIGMA FACTO"/>
    <property type="match status" value="1"/>
</dbReference>
<evidence type="ECO:0000313" key="8">
    <source>
        <dbReference type="EMBL" id="MFK2879802.1"/>
    </source>
</evidence>
<dbReference type="InterPro" id="IPR053812">
    <property type="entry name" value="HTH_Sigma70_ECF-like"/>
</dbReference>
<dbReference type="InterPro" id="IPR013325">
    <property type="entry name" value="RNA_pol_sigma_r2"/>
</dbReference>
<gene>
    <name evidence="6" type="ORF">ISP25_01685</name>
    <name evidence="7" type="ORF">ISP25_04045</name>
    <name evidence="8" type="ORF">ISP25_22305</name>
</gene>
<dbReference type="PANTHER" id="PTHR43133:SF39">
    <property type="entry name" value="SIMILAR TO RNA POLYMERASE SIGMA-E FACTOR"/>
    <property type="match status" value="1"/>
</dbReference>
<evidence type="ECO:0000256" key="2">
    <source>
        <dbReference type="ARBA" id="ARBA00023015"/>
    </source>
</evidence>
<dbReference type="RefSeq" id="WP_404611857.1">
    <property type="nucleotide sequence ID" value="NZ_JADIKK010000007.1"/>
</dbReference>
<evidence type="ECO:0000313" key="7">
    <source>
        <dbReference type="EMBL" id="MFK2876237.1"/>
    </source>
</evidence>